<sequence>MAANHTLTLGWGDSYTSGGLAEWPMAVYDIYDSKDSSVHVQLPMSWNQSSEPLDAQNNCYNPIFLFAPNARNFYGCAVIAASAFLVQTHNFLVDKAFEDANPQVQYGSLEAFNASRVIRQIVGCAEASCTNNTLGDCDSKVIDLTQDQVVTENLGEVLRTLQSLCSVLTKEPEADIAGPGIAVSYYIQVALSIWFFIFCGILPHEPDSSTFFAIFSFFKSWIRWHYIKFRRRSDPEVDSLRSTLTRLRSTRFSVALYSAIIEFQETQTFLVMAIETATLIMVLMNSESLAIRVDLSAAKDFATANTLLVLTTQAIMQRRGMYWWYTFILTTIVYILCAIIQMHNLPAPSSSQDPALQLRACGGERSILQTCIQYGPDDYSYYGTSTLSDKSNYFRAYMAIMIFLTVDYLGHIPHLRKMMASTLKERKIEIPSWIFKISSFFGKALWFCLVITMAMFIVANVYQVDHLVRQTMSSKKQWTFGQVVAVLVWAPVLSKYIYYNIFGIERGVGERIDDQYKVVHNEERIAPSAPTGAQVHSGSSRNSVAATSYTSLSTVGDGPEDQGSASIEVVSAGIRRKPLPPRTDSELPR</sequence>
<feature type="transmembrane region" description="Helical" evidence="2">
    <location>
        <begin position="433"/>
        <end position="458"/>
    </location>
</feature>
<comment type="caution">
    <text evidence="3">The sequence shown here is derived from an EMBL/GenBank/DDBJ whole genome shotgun (WGS) entry which is preliminary data.</text>
</comment>
<feature type="transmembrane region" description="Helical" evidence="2">
    <location>
        <begin position="322"/>
        <end position="342"/>
    </location>
</feature>
<dbReference type="Proteomes" id="UP001056436">
    <property type="component" value="Unassembled WGS sequence"/>
</dbReference>
<dbReference type="EMBL" id="SDAQ01000119">
    <property type="protein sequence ID" value="KAI3536917.1"/>
    <property type="molecule type" value="Genomic_DNA"/>
</dbReference>
<gene>
    <name evidence="3" type="ORF">CABS02_12358</name>
</gene>
<keyword evidence="2" id="KW-0812">Transmembrane</keyword>
<evidence type="ECO:0000256" key="2">
    <source>
        <dbReference type="SAM" id="Phobius"/>
    </source>
</evidence>
<feature type="transmembrane region" description="Helical" evidence="2">
    <location>
        <begin position="478"/>
        <end position="498"/>
    </location>
</feature>
<feature type="transmembrane region" description="Helical" evidence="2">
    <location>
        <begin position="185"/>
        <end position="203"/>
    </location>
</feature>
<feature type="transmembrane region" description="Helical" evidence="2">
    <location>
        <begin position="394"/>
        <end position="412"/>
    </location>
</feature>
<dbReference type="AlphaFoldDB" id="A0A9P9X4X4"/>
<keyword evidence="2" id="KW-1133">Transmembrane helix</keyword>
<protein>
    <submittedName>
        <fullName evidence="3">Uncharacterized protein</fullName>
    </submittedName>
</protein>
<evidence type="ECO:0000313" key="3">
    <source>
        <dbReference type="EMBL" id="KAI3536917.1"/>
    </source>
</evidence>
<reference evidence="3" key="1">
    <citation type="submission" date="2019-01" db="EMBL/GenBank/DDBJ databases">
        <title>Colletotrichum abscissum LGMF1257.</title>
        <authorList>
            <person name="Baroncelli R."/>
        </authorList>
    </citation>
    <scope>NUCLEOTIDE SEQUENCE</scope>
    <source>
        <strain evidence="3">Ca142</strain>
    </source>
</reference>
<proteinExistence type="predicted"/>
<dbReference type="OrthoDB" id="4582561at2759"/>
<feature type="region of interest" description="Disordered" evidence="1">
    <location>
        <begin position="548"/>
        <end position="589"/>
    </location>
</feature>
<organism evidence="3 4">
    <name type="scientific">Colletotrichum abscissum</name>
    <dbReference type="NCBI Taxonomy" id="1671311"/>
    <lineage>
        <taxon>Eukaryota</taxon>
        <taxon>Fungi</taxon>
        <taxon>Dikarya</taxon>
        <taxon>Ascomycota</taxon>
        <taxon>Pezizomycotina</taxon>
        <taxon>Sordariomycetes</taxon>
        <taxon>Hypocreomycetidae</taxon>
        <taxon>Glomerellales</taxon>
        <taxon>Glomerellaceae</taxon>
        <taxon>Colletotrichum</taxon>
        <taxon>Colletotrichum acutatum species complex</taxon>
    </lineage>
</organism>
<keyword evidence="4" id="KW-1185">Reference proteome</keyword>
<keyword evidence="2" id="KW-0472">Membrane</keyword>
<evidence type="ECO:0000313" key="4">
    <source>
        <dbReference type="Proteomes" id="UP001056436"/>
    </source>
</evidence>
<evidence type="ECO:0000256" key="1">
    <source>
        <dbReference type="SAM" id="MobiDB-lite"/>
    </source>
</evidence>
<feature type="transmembrane region" description="Helical" evidence="2">
    <location>
        <begin position="209"/>
        <end position="226"/>
    </location>
</feature>
<accession>A0A9P9X4X4</accession>
<name>A0A9P9X4X4_9PEZI</name>